<organism evidence="1 2">
    <name type="scientific">Fasciola gigantica</name>
    <name type="common">Giant liver fluke</name>
    <dbReference type="NCBI Taxonomy" id="46835"/>
    <lineage>
        <taxon>Eukaryota</taxon>
        <taxon>Metazoa</taxon>
        <taxon>Spiralia</taxon>
        <taxon>Lophotrochozoa</taxon>
        <taxon>Platyhelminthes</taxon>
        <taxon>Trematoda</taxon>
        <taxon>Digenea</taxon>
        <taxon>Plagiorchiida</taxon>
        <taxon>Echinostomata</taxon>
        <taxon>Echinostomatoidea</taxon>
        <taxon>Fasciolidae</taxon>
        <taxon>Fasciola</taxon>
    </lineage>
</organism>
<comment type="caution">
    <text evidence="1">The sequence shown here is derived from an EMBL/GenBank/DDBJ whole genome shotgun (WGS) entry which is preliminary data.</text>
</comment>
<name>A0A504Z585_FASGI</name>
<protein>
    <submittedName>
        <fullName evidence="1">Uncharacterized protein</fullName>
    </submittedName>
</protein>
<dbReference type="EMBL" id="SUNJ01000040">
    <property type="protein sequence ID" value="TPP67926.1"/>
    <property type="molecule type" value="Genomic_DNA"/>
</dbReference>
<reference evidence="1 2" key="1">
    <citation type="submission" date="2019-04" db="EMBL/GenBank/DDBJ databases">
        <title>Annotation for the trematode Fasciola gigantica.</title>
        <authorList>
            <person name="Choi Y.-J."/>
        </authorList>
    </citation>
    <scope>NUCLEOTIDE SEQUENCE [LARGE SCALE GENOMIC DNA]</scope>
    <source>
        <strain evidence="1">Uganda_cow_1</strain>
    </source>
</reference>
<evidence type="ECO:0000313" key="1">
    <source>
        <dbReference type="EMBL" id="TPP67926.1"/>
    </source>
</evidence>
<accession>A0A504Z585</accession>
<keyword evidence="2" id="KW-1185">Reference proteome</keyword>
<sequence length="147" mass="16790">MIWLSDFPLQTSQETNQCVNVTYAEGQYSDNISGPRGDVIDSVKQPFVITYISPKILSNNSETFHVYYRMMRRSFFTKTDIICGASVQNLVECSEETARITFPATVMGLFVFRTWNYLSIIMSDTLLITYSKQGIQLEINCKIKLLG</sequence>
<dbReference type="Proteomes" id="UP000316759">
    <property type="component" value="Unassembled WGS sequence"/>
</dbReference>
<proteinExistence type="predicted"/>
<evidence type="ECO:0000313" key="2">
    <source>
        <dbReference type="Proteomes" id="UP000316759"/>
    </source>
</evidence>
<dbReference type="AlphaFoldDB" id="A0A504Z585"/>
<gene>
    <name evidence="1" type="ORF">FGIG_11044</name>
</gene>